<dbReference type="Pfam" id="PF13499">
    <property type="entry name" value="EF-hand_7"/>
    <property type="match status" value="1"/>
</dbReference>
<dbReference type="AlphaFoldDB" id="A0AAQ3Q791"/>
<dbReference type="CDD" id="cd00051">
    <property type="entry name" value="EFh"/>
    <property type="match status" value="1"/>
</dbReference>
<dbReference type="InterPro" id="IPR011992">
    <property type="entry name" value="EF-hand-dom_pair"/>
</dbReference>
<feature type="compositionally biased region" description="Low complexity" evidence="5">
    <location>
        <begin position="34"/>
        <end position="60"/>
    </location>
</feature>
<proteinExistence type="predicted"/>
<keyword evidence="3" id="KW-0677">Repeat</keyword>
<dbReference type="Proteomes" id="UP001327560">
    <property type="component" value="Chromosome 2"/>
</dbReference>
<dbReference type="PROSITE" id="PS50222">
    <property type="entry name" value="EF_HAND_2"/>
    <property type="match status" value="2"/>
</dbReference>
<evidence type="ECO:0000256" key="4">
    <source>
        <dbReference type="ARBA" id="ARBA00022837"/>
    </source>
</evidence>
<evidence type="ECO:0000256" key="1">
    <source>
        <dbReference type="ARBA" id="ARBA00003291"/>
    </source>
</evidence>
<evidence type="ECO:0000256" key="5">
    <source>
        <dbReference type="SAM" id="MobiDB-lite"/>
    </source>
</evidence>
<gene>
    <name evidence="7" type="ORF">Cni_G07797</name>
</gene>
<keyword evidence="2" id="KW-0479">Metal-binding</keyword>
<dbReference type="SUPFAM" id="SSF47473">
    <property type="entry name" value="EF-hand"/>
    <property type="match status" value="1"/>
</dbReference>
<accession>A0AAQ3Q791</accession>
<dbReference type="FunFam" id="1.10.238.10:FF:000089">
    <property type="entry name" value="calmodulin-like protein 3"/>
    <property type="match status" value="1"/>
</dbReference>
<dbReference type="GO" id="GO:0005509">
    <property type="term" value="F:calcium ion binding"/>
    <property type="evidence" value="ECO:0007669"/>
    <property type="project" value="InterPro"/>
</dbReference>
<keyword evidence="4" id="KW-0106">Calcium</keyword>
<keyword evidence="8" id="KW-1185">Reference proteome</keyword>
<dbReference type="SMART" id="SM00054">
    <property type="entry name" value="EFh"/>
    <property type="match status" value="2"/>
</dbReference>
<dbReference type="PANTHER" id="PTHR10891">
    <property type="entry name" value="EF-HAND CALCIUM-BINDING DOMAIN CONTAINING PROTEIN"/>
    <property type="match status" value="1"/>
</dbReference>
<sequence>MRRKRKTRPTREAMKLSVPSFLASPSKKKKNKRNSSCSISHRDASFASSSSSSEGSTSSSRPNASPRSVLPHDLFGAAHGKVSARDLEAVLRRLAPDLLTAAEGAASDAGFDPDELEALGAALEQPPGGEREAEAELREAFAVFDADGDGSISAEELLGFFAAMGDDACTLEDCRRMIDGVDADGDGFVCFEDFSRMMDGQR</sequence>
<evidence type="ECO:0000313" key="7">
    <source>
        <dbReference type="EMBL" id="WOK99085.1"/>
    </source>
</evidence>
<evidence type="ECO:0000256" key="3">
    <source>
        <dbReference type="ARBA" id="ARBA00022737"/>
    </source>
</evidence>
<evidence type="ECO:0000259" key="6">
    <source>
        <dbReference type="PROSITE" id="PS50222"/>
    </source>
</evidence>
<dbReference type="PROSITE" id="PS00018">
    <property type="entry name" value="EF_HAND_1"/>
    <property type="match status" value="2"/>
</dbReference>
<protein>
    <submittedName>
        <fullName evidence="7">Calcium-binding protein CML18</fullName>
    </submittedName>
</protein>
<reference evidence="7 8" key="1">
    <citation type="submission" date="2023-10" db="EMBL/GenBank/DDBJ databases">
        <title>Chromosome-scale genome assembly provides insights into flower coloration mechanisms of Canna indica.</title>
        <authorList>
            <person name="Li C."/>
        </authorList>
    </citation>
    <scope>NUCLEOTIDE SEQUENCE [LARGE SCALE GENOMIC DNA]</scope>
    <source>
        <tissue evidence="7">Flower</tissue>
    </source>
</reference>
<comment type="function">
    <text evidence="1">Potential calcium sensor.</text>
</comment>
<feature type="domain" description="EF-hand" evidence="6">
    <location>
        <begin position="132"/>
        <end position="167"/>
    </location>
</feature>
<feature type="domain" description="EF-hand" evidence="6">
    <location>
        <begin position="169"/>
        <end position="202"/>
    </location>
</feature>
<evidence type="ECO:0000256" key="2">
    <source>
        <dbReference type="ARBA" id="ARBA00022723"/>
    </source>
</evidence>
<dbReference type="InterPro" id="IPR039647">
    <property type="entry name" value="EF_hand_pair_protein_CML-like"/>
</dbReference>
<dbReference type="InterPro" id="IPR018247">
    <property type="entry name" value="EF_Hand_1_Ca_BS"/>
</dbReference>
<feature type="region of interest" description="Disordered" evidence="5">
    <location>
        <begin position="1"/>
        <end position="72"/>
    </location>
</feature>
<dbReference type="Gene3D" id="1.10.238.10">
    <property type="entry name" value="EF-hand"/>
    <property type="match status" value="1"/>
</dbReference>
<dbReference type="EMBL" id="CP136891">
    <property type="protein sequence ID" value="WOK99085.1"/>
    <property type="molecule type" value="Genomic_DNA"/>
</dbReference>
<organism evidence="7 8">
    <name type="scientific">Canna indica</name>
    <name type="common">Indian-shot</name>
    <dbReference type="NCBI Taxonomy" id="4628"/>
    <lineage>
        <taxon>Eukaryota</taxon>
        <taxon>Viridiplantae</taxon>
        <taxon>Streptophyta</taxon>
        <taxon>Embryophyta</taxon>
        <taxon>Tracheophyta</taxon>
        <taxon>Spermatophyta</taxon>
        <taxon>Magnoliopsida</taxon>
        <taxon>Liliopsida</taxon>
        <taxon>Zingiberales</taxon>
        <taxon>Cannaceae</taxon>
        <taxon>Canna</taxon>
    </lineage>
</organism>
<evidence type="ECO:0000313" key="8">
    <source>
        <dbReference type="Proteomes" id="UP001327560"/>
    </source>
</evidence>
<name>A0AAQ3Q791_9LILI</name>
<dbReference type="InterPro" id="IPR002048">
    <property type="entry name" value="EF_hand_dom"/>
</dbReference>